<dbReference type="Pfam" id="PF00133">
    <property type="entry name" value="tRNA-synt_1"/>
    <property type="match status" value="1"/>
</dbReference>
<dbReference type="InterPro" id="IPR001412">
    <property type="entry name" value="aa-tRNA-synth_I_CS"/>
</dbReference>
<dbReference type="Gene3D" id="3.40.50.620">
    <property type="entry name" value="HUPs"/>
    <property type="match status" value="1"/>
</dbReference>
<evidence type="ECO:0000256" key="8">
    <source>
        <dbReference type="HAMAP-Rule" id="MF_00049"/>
    </source>
</evidence>
<sequence length="959" mass="111780">MNYEESFKKIEEKWQKSWEQKKAFQPAIEKPKKKLFITVPYPYTSGPLHIGHGRTYTIADVYVRFQRMQGQNVLWPMAFHITGTPILAVSRRIEQADKEAVKTYEEYISLYEKDKKKAKKILDSFIEPQKVADFFSDVIIHDFKSLGFSIDWSRKFTTGDLEYNKFIEWQFHRLRDLDLITKGTHPVLYCVNDKNAVGEDDIQNGDTIEPGIEEYTIIKFKFQDSYIIAATLMPHTIFGATNIFVNPNTAYYKFKVQNEIWIGSKEFFEKLSYQGKNVEKIKTISGFDLIGKNCVAPLTGKELQILPAEFPNPDIGSGIVYSVPAHSIADYAALEDLKKNENLVKKYNMNYSVVQKIAPISVVKTPELGEVPARDLYNKFGIKNQMDEKLPDATKELYSKEFHFGVMLNNSGDFSEMKVSEARESVKKKLLELNLADNFHEVTALELPVMCRCGGKVVVSLLKDQWYINYGDEGWKENTRNCLNKMLILPQMYKPLFESTINWLHERACARMRGLGTKLPWDERWIIESLSDSTIYMAFYTVINLIRTNKIKPEQLTRKFWDYVFLGAHSSKEIAQETKIKDKVLNEIHESFEYWYPNDLRHTAVGHITNHLTFFIFNHVALFPEKYWPKSITLNEFLIREGAKMSKSKGNDVPLDEIPRTYGADLYRLYIVSGANLEAVVDWTEKNVLSAQKRLNRLYELSDEIIKHKTQSAGRKATTIDLWLKSRFNSMLKIVTQDLQNFKMRDYSQRAFFEFLNDLGYYYQRSKENINYFLLKKILANWLKILSPLIPHTAEEFWNKLGNKKLISLEKWPALDETAISKEVEISENLILNTHKDVEQIIQLIEKKPKKIMLFAVPSWKYEVYKGTLEGKQIRDFMQNPELKKFGNELVNYYNKLGAKKFELSKEILDSKKELEVLKEAKQFFESSFNCKFEILETEKSTNPKAKIADVMKPGIYLE</sequence>
<comment type="catalytic activity">
    <reaction evidence="8">
        <text>tRNA(Leu) + L-leucine + ATP = L-leucyl-tRNA(Leu) + AMP + diphosphate</text>
        <dbReference type="Rhea" id="RHEA:11688"/>
        <dbReference type="Rhea" id="RHEA-COMP:9613"/>
        <dbReference type="Rhea" id="RHEA-COMP:9622"/>
        <dbReference type="ChEBI" id="CHEBI:30616"/>
        <dbReference type="ChEBI" id="CHEBI:33019"/>
        <dbReference type="ChEBI" id="CHEBI:57427"/>
        <dbReference type="ChEBI" id="CHEBI:78442"/>
        <dbReference type="ChEBI" id="CHEBI:78494"/>
        <dbReference type="ChEBI" id="CHEBI:456215"/>
        <dbReference type="EC" id="6.1.1.4"/>
    </reaction>
</comment>
<evidence type="ECO:0000256" key="1">
    <source>
        <dbReference type="ARBA" id="ARBA00005594"/>
    </source>
</evidence>
<evidence type="ECO:0000256" key="4">
    <source>
        <dbReference type="ARBA" id="ARBA00022741"/>
    </source>
</evidence>
<keyword evidence="6 8" id="KW-0648">Protein biosynthesis</keyword>
<dbReference type="InterPro" id="IPR020791">
    <property type="entry name" value="Leu-tRNA-lgase_arc"/>
</dbReference>
<evidence type="ECO:0000256" key="9">
    <source>
        <dbReference type="RuleBase" id="RU363035"/>
    </source>
</evidence>
<comment type="similarity">
    <text evidence="1 8 9">Belongs to the class-I aminoacyl-tRNA synthetase family.</text>
</comment>
<dbReference type="Gene3D" id="1.10.730.10">
    <property type="entry name" value="Isoleucyl-tRNA Synthetase, Domain 1"/>
    <property type="match status" value="1"/>
</dbReference>
<dbReference type="Gene3D" id="1.10.10.720">
    <property type="entry name" value="leucyl-tRNA synthetase"/>
    <property type="match status" value="1"/>
</dbReference>
<protein>
    <recommendedName>
        <fullName evidence="8">Leucine--tRNA ligase</fullName>
        <ecNumber evidence="8">6.1.1.4</ecNumber>
    </recommendedName>
    <alternativeName>
        <fullName evidence="8">Leucyl-tRNA synthetase</fullName>
        <shortName evidence="8">LeuRS</shortName>
    </alternativeName>
</protein>
<keyword evidence="2 8" id="KW-0963">Cytoplasm</keyword>
<dbReference type="PROSITE" id="PS00178">
    <property type="entry name" value="AA_TRNA_LIGASE_I"/>
    <property type="match status" value="1"/>
</dbReference>
<dbReference type="SUPFAM" id="SSF52374">
    <property type="entry name" value="Nucleotidylyl transferase"/>
    <property type="match status" value="1"/>
</dbReference>
<dbReference type="AlphaFoldDB" id="A0A832XG87"/>
<reference evidence="12 13" key="1">
    <citation type="journal article" name="Nat. Commun.">
        <title>Undinarchaeota illuminate DPANN phylogeny and the impact of gene transfer on archaeal evolution.</title>
        <authorList>
            <person name="Dombrowski N."/>
            <person name="Williams T.A."/>
            <person name="Sun J."/>
            <person name="Woodcroft B.J."/>
            <person name="Lee J.H."/>
            <person name="Minh B.Q."/>
            <person name="Rinke C."/>
            <person name="Spang A."/>
        </authorList>
    </citation>
    <scope>NUCLEOTIDE SEQUENCE [LARGE SCALE GENOMIC DNA]</scope>
    <source>
        <strain evidence="12">MAG_bin1129</strain>
    </source>
</reference>
<feature type="short sequence motif" description="'HIGH' region" evidence="8">
    <location>
        <begin position="42"/>
        <end position="52"/>
    </location>
</feature>
<evidence type="ECO:0000256" key="2">
    <source>
        <dbReference type="ARBA" id="ARBA00022490"/>
    </source>
</evidence>
<dbReference type="EMBL" id="DVAB01000002">
    <property type="protein sequence ID" value="HIJ99918.1"/>
    <property type="molecule type" value="Genomic_DNA"/>
</dbReference>
<feature type="short sequence motif" description="'KMSKS' region" evidence="8">
    <location>
        <begin position="644"/>
        <end position="648"/>
    </location>
</feature>
<dbReference type="InterPro" id="IPR009008">
    <property type="entry name" value="Val/Leu/Ile-tRNA-synth_edit"/>
</dbReference>
<dbReference type="NCBIfam" id="NF008957">
    <property type="entry name" value="PRK12300.1"/>
    <property type="match status" value="1"/>
</dbReference>
<dbReference type="NCBIfam" id="TIGR00395">
    <property type="entry name" value="leuS_arch"/>
    <property type="match status" value="1"/>
</dbReference>
<evidence type="ECO:0000259" key="10">
    <source>
        <dbReference type="Pfam" id="PF00133"/>
    </source>
</evidence>
<dbReference type="InterPro" id="IPR002300">
    <property type="entry name" value="aa-tRNA-synth_Ia"/>
</dbReference>
<dbReference type="Gene3D" id="3.90.740.10">
    <property type="entry name" value="Valyl/Leucyl/Isoleucyl-tRNA synthetase, editing domain"/>
    <property type="match status" value="1"/>
</dbReference>
<dbReference type="Pfam" id="PF08264">
    <property type="entry name" value="Anticodon_1"/>
    <property type="match status" value="1"/>
</dbReference>
<keyword evidence="13" id="KW-1185">Reference proteome</keyword>
<proteinExistence type="inferred from homology"/>
<evidence type="ECO:0000256" key="6">
    <source>
        <dbReference type="ARBA" id="ARBA00022917"/>
    </source>
</evidence>
<feature type="domain" description="Methionyl/Valyl/Leucyl/Isoleucyl-tRNA synthetase anticodon-binding" evidence="11">
    <location>
        <begin position="721"/>
        <end position="850"/>
    </location>
</feature>
<keyword evidence="4 8" id="KW-0547">Nucleotide-binding</keyword>
<dbReference type="Proteomes" id="UP000646946">
    <property type="component" value="Unassembled WGS sequence"/>
</dbReference>
<gene>
    <name evidence="8 12" type="primary">leuS</name>
    <name evidence="12" type="ORF">H1016_00065</name>
</gene>
<feature type="domain" description="Aminoacyl-tRNA synthetase class Ia" evidence="10">
    <location>
        <begin position="13"/>
        <end position="678"/>
    </location>
</feature>
<evidence type="ECO:0000256" key="7">
    <source>
        <dbReference type="ARBA" id="ARBA00023146"/>
    </source>
</evidence>
<evidence type="ECO:0000259" key="11">
    <source>
        <dbReference type="Pfam" id="PF08264"/>
    </source>
</evidence>
<name>A0A832XG87_9ARCH</name>
<comment type="subcellular location">
    <subcellularLocation>
        <location evidence="8">Cytoplasm</location>
    </subcellularLocation>
</comment>
<evidence type="ECO:0000256" key="3">
    <source>
        <dbReference type="ARBA" id="ARBA00022598"/>
    </source>
</evidence>
<dbReference type="InterPro" id="IPR004493">
    <property type="entry name" value="Leu-tRNA-synth_Ia_arc/euk"/>
</dbReference>
<organism evidence="12 13">
    <name type="scientific">Candidatus Naiadarchaeum limnaeum</name>
    <dbReference type="NCBI Taxonomy" id="2756139"/>
    <lineage>
        <taxon>Archaea</taxon>
        <taxon>Candidatus Undinarchaeota</taxon>
        <taxon>Candidatus Undinarchaeia</taxon>
        <taxon>Candidatus Naiadarchaeales</taxon>
        <taxon>Candidatus Naiadarchaeaceae</taxon>
        <taxon>Candidatus Naiadarchaeum</taxon>
    </lineage>
</organism>
<dbReference type="InterPro" id="IPR013155">
    <property type="entry name" value="M/V/L/I-tRNA-synth_anticd-bd"/>
</dbReference>
<dbReference type="EC" id="6.1.1.4" evidence="8"/>
<dbReference type="GO" id="GO:0005524">
    <property type="term" value="F:ATP binding"/>
    <property type="evidence" value="ECO:0007669"/>
    <property type="project" value="UniProtKB-UniRule"/>
</dbReference>
<dbReference type="GO" id="GO:0002161">
    <property type="term" value="F:aminoacyl-tRNA deacylase activity"/>
    <property type="evidence" value="ECO:0007669"/>
    <property type="project" value="InterPro"/>
</dbReference>
<keyword evidence="3 8" id="KW-0436">Ligase</keyword>
<evidence type="ECO:0000313" key="12">
    <source>
        <dbReference type="EMBL" id="HIJ99918.1"/>
    </source>
</evidence>
<dbReference type="PANTHER" id="PTHR45794">
    <property type="entry name" value="LEUCYL-TRNA SYNTHETASE"/>
    <property type="match status" value="1"/>
</dbReference>
<evidence type="ECO:0000313" key="13">
    <source>
        <dbReference type="Proteomes" id="UP000646946"/>
    </source>
</evidence>
<dbReference type="HAMAP" id="MF_00049_A">
    <property type="entry name" value="Leu_tRNA_synth_A"/>
    <property type="match status" value="1"/>
</dbReference>
<dbReference type="GO" id="GO:0004823">
    <property type="term" value="F:leucine-tRNA ligase activity"/>
    <property type="evidence" value="ECO:0007669"/>
    <property type="project" value="UniProtKB-UniRule"/>
</dbReference>
<evidence type="ECO:0000256" key="5">
    <source>
        <dbReference type="ARBA" id="ARBA00022840"/>
    </source>
</evidence>
<dbReference type="PANTHER" id="PTHR45794:SF1">
    <property type="entry name" value="LEUCINE--TRNA LIGASE, CYTOPLASMIC"/>
    <property type="match status" value="1"/>
</dbReference>
<comment type="caution">
    <text evidence="12">The sequence shown here is derived from an EMBL/GenBank/DDBJ whole genome shotgun (WGS) entry which is preliminary data.</text>
</comment>
<dbReference type="SUPFAM" id="SSF50677">
    <property type="entry name" value="ValRS/IleRS/LeuRS editing domain"/>
    <property type="match status" value="1"/>
</dbReference>
<keyword evidence="5 8" id="KW-0067">ATP-binding</keyword>
<accession>A0A832XG87</accession>
<keyword evidence="7 8" id="KW-0030">Aminoacyl-tRNA synthetase</keyword>
<dbReference type="SUPFAM" id="SSF47323">
    <property type="entry name" value="Anticodon-binding domain of a subclass of class I aminoacyl-tRNA synthetases"/>
    <property type="match status" value="1"/>
</dbReference>
<dbReference type="InterPro" id="IPR014729">
    <property type="entry name" value="Rossmann-like_a/b/a_fold"/>
</dbReference>
<dbReference type="GO" id="GO:0006429">
    <property type="term" value="P:leucyl-tRNA aminoacylation"/>
    <property type="evidence" value="ECO:0007669"/>
    <property type="project" value="UniProtKB-UniRule"/>
</dbReference>
<dbReference type="Gene3D" id="3.30.2320.20">
    <property type="entry name" value="Class I aminoacyl-tRNA synthetases (RS)"/>
    <property type="match status" value="1"/>
</dbReference>
<dbReference type="InterPro" id="IPR009080">
    <property type="entry name" value="tRNAsynth_Ia_anticodon-bd"/>
</dbReference>
<dbReference type="GO" id="GO:0005737">
    <property type="term" value="C:cytoplasm"/>
    <property type="evidence" value="ECO:0007669"/>
    <property type="project" value="UniProtKB-SubCell"/>
</dbReference>
<feature type="binding site" evidence="8">
    <location>
        <position position="647"/>
    </location>
    <ligand>
        <name>ATP</name>
        <dbReference type="ChEBI" id="CHEBI:30616"/>
    </ligand>
</feature>